<keyword evidence="1" id="KW-0472">Membrane</keyword>
<accession>A0A2H3L7L6</accession>
<evidence type="ECO:0000313" key="3">
    <source>
        <dbReference type="EMBL" id="PDV98294.1"/>
    </source>
</evidence>
<keyword evidence="1" id="KW-1133">Transmembrane helix</keyword>
<dbReference type="PROSITE" id="PS51352">
    <property type="entry name" value="THIOREDOXIN_2"/>
    <property type="match status" value="1"/>
</dbReference>
<dbReference type="CDD" id="cd02947">
    <property type="entry name" value="TRX_family"/>
    <property type="match status" value="1"/>
</dbReference>
<evidence type="ECO:0000313" key="4">
    <source>
        <dbReference type="Proteomes" id="UP000220922"/>
    </source>
</evidence>
<dbReference type="InterPro" id="IPR012336">
    <property type="entry name" value="Thioredoxin-like_fold"/>
</dbReference>
<protein>
    <recommendedName>
        <fullName evidence="2">Thioredoxin domain-containing protein</fullName>
    </recommendedName>
</protein>
<dbReference type="Gene3D" id="3.40.30.10">
    <property type="entry name" value="Glutaredoxin"/>
    <property type="match status" value="1"/>
</dbReference>
<gene>
    <name evidence="3" type="ORF">A9Q02_15955</name>
</gene>
<dbReference type="InterPro" id="IPR013766">
    <property type="entry name" value="Thioredoxin_domain"/>
</dbReference>
<sequence>MPRTPHSSPSTAPHRTRMRWFVGLFLVVAVLFIIKGRLEPPASVVATDPVAPAEAQFAQAQAEEQPMLLFFHSNSCESCVTMTRTIGEVWPAFQPQVALVSVNVYDQQNQDLLRTQGIRVIPTMVFIDRHGERQVEIGTMRPEVLEQRLASLAAAN</sequence>
<dbReference type="Pfam" id="PF13098">
    <property type="entry name" value="Thioredoxin_2"/>
    <property type="match status" value="1"/>
</dbReference>
<dbReference type="Proteomes" id="UP000220922">
    <property type="component" value="Unassembled WGS sequence"/>
</dbReference>
<evidence type="ECO:0000259" key="2">
    <source>
        <dbReference type="PROSITE" id="PS51352"/>
    </source>
</evidence>
<dbReference type="AlphaFoldDB" id="A0A2H3L7L6"/>
<dbReference type="EMBL" id="LYXE01000104">
    <property type="protein sequence ID" value="PDV98294.1"/>
    <property type="molecule type" value="Genomic_DNA"/>
</dbReference>
<evidence type="ECO:0000256" key="1">
    <source>
        <dbReference type="SAM" id="Phobius"/>
    </source>
</evidence>
<organism evidence="3 4">
    <name type="scientific">Candidatus Chloroploca asiatica</name>
    <dbReference type="NCBI Taxonomy" id="1506545"/>
    <lineage>
        <taxon>Bacteria</taxon>
        <taxon>Bacillati</taxon>
        <taxon>Chloroflexota</taxon>
        <taxon>Chloroflexia</taxon>
        <taxon>Chloroflexales</taxon>
        <taxon>Chloroflexineae</taxon>
        <taxon>Oscillochloridaceae</taxon>
        <taxon>Candidatus Chloroploca</taxon>
    </lineage>
</organism>
<name>A0A2H3L7L6_9CHLR</name>
<feature type="domain" description="Thioredoxin" evidence="2">
    <location>
        <begin position="33"/>
        <end position="154"/>
    </location>
</feature>
<keyword evidence="1" id="KW-0812">Transmembrane</keyword>
<dbReference type="RefSeq" id="WP_097653631.1">
    <property type="nucleotide sequence ID" value="NZ_LYXE01000104.1"/>
</dbReference>
<keyword evidence="4" id="KW-1185">Reference proteome</keyword>
<dbReference type="SUPFAM" id="SSF52833">
    <property type="entry name" value="Thioredoxin-like"/>
    <property type="match status" value="1"/>
</dbReference>
<proteinExistence type="predicted"/>
<dbReference type="OrthoDB" id="9790390at2"/>
<feature type="transmembrane region" description="Helical" evidence="1">
    <location>
        <begin position="20"/>
        <end position="38"/>
    </location>
</feature>
<reference evidence="3 4" key="1">
    <citation type="submission" date="2016-05" db="EMBL/GenBank/DDBJ databases">
        <authorList>
            <person name="Lavstsen T."/>
            <person name="Jespersen J.S."/>
        </authorList>
    </citation>
    <scope>NUCLEOTIDE SEQUENCE [LARGE SCALE GENOMIC DNA]</scope>
    <source>
        <strain evidence="3 4">B7-9</strain>
    </source>
</reference>
<dbReference type="InterPro" id="IPR036249">
    <property type="entry name" value="Thioredoxin-like_sf"/>
</dbReference>
<comment type="caution">
    <text evidence="3">The sequence shown here is derived from an EMBL/GenBank/DDBJ whole genome shotgun (WGS) entry which is preliminary data.</text>
</comment>